<comment type="caution">
    <text evidence="11">The sequence shown here is derived from an EMBL/GenBank/DDBJ whole genome shotgun (WGS) entry which is preliminary data.</text>
</comment>
<reference evidence="11 12" key="1">
    <citation type="journal article" date="2018" name="IMA Fungus">
        <title>IMA Genome-F 9: Draft genome sequence of Annulohypoxylon stygium, Aspergillus mulundensis, Berkeleyomyces basicola (syn. Thielaviopsis basicola), Ceratocystis smalleyi, two Cercospora beticola strains, Coleophoma cylindrospora, Fusarium fracticaudum, Phialophora cf. hyalina, and Morchella septimelata.</title>
        <authorList>
            <person name="Wingfield B.D."/>
            <person name="Bills G.F."/>
            <person name="Dong Y."/>
            <person name="Huang W."/>
            <person name="Nel W.J."/>
            <person name="Swalarsk-Parry B.S."/>
            <person name="Vaghefi N."/>
            <person name="Wilken P.M."/>
            <person name="An Z."/>
            <person name="de Beer Z.W."/>
            <person name="De Vos L."/>
            <person name="Chen L."/>
            <person name="Duong T.A."/>
            <person name="Gao Y."/>
            <person name="Hammerbacher A."/>
            <person name="Kikkert J.R."/>
            <person name="Li Y."/>
            <person name="Li H."/>
            <person name="Li K."/>
            <person name="Li Q."/>
            <person name="Liu X."/>
            <person name="Ma X."/>
            <person name="Naidoo K."/>
            <person name="Pethybridge S.J."/>
            <person name="Sun J."/>
            <person name="Steenkamp E.T."/>
            <person name="van der Nest M.A."/>
            <person name="van Wyk S."/>
            <person name="Wingfield M.J."/>
            <person name="Xiong C."/>
            <person name="Yue Q."/>
            <person name="Zhang X."/>
        </authorList>
    </citation>
    <scope>NUCLEOTIDE SEQUENCE [LARGE SCALE GENOMIC DNA]</scope>
    <source>
        <strain evidence="11 12">BP6252</strain>
    </source>
</reference>
<dbReference type="InterPro" id="IPR027450">
    <property type="entry name" value="AlkB-like"/>
</dbReference>
<evidence type="ECO:0000313" key="11">
    <source>
        <dbReference type="EMBL" id="RDW75323.1"/>
    </source>
</evidence>
<evidence type="ECO:0000256" key="5">
    <source>
        <dbReference type="ARBA" id="ARBA00023002"/>
    </source>
</evidence>
<dbReference type="GO" id="GO:0005634">
    <property type="term" value="C:nucleus"/>
    <property type="evidence" value="ECO:0007669"/>
    <property type="project" value="TreeGrafter"/>
</dbReference>
<evidence type="ECO:0000256" key="9">
    <source>
        <dbReference type="PIRSR" id="PIRSR604574-2"/>
    </source>
</evidence>
<evidence type="ECO:0000256" key="7">
    <source>
        <dbReference type="ARBA" id="ARBA00023026"/>
    </source>
</evidence>
<evidence type="ECO:0000313" key="12">
    <source>
        <dbReference type="Proteomes" id="UP000256645"/>
    </source>
</evidence>
<evidence type="ECO:0000256" key="6">
    <source>
        <dbReference type="ARBA" id="ARBA00023004"/>
    </source>
</evidence>
<dbReference type="SUPFAM" id="SSF51197">
    <property type="entry name" value="Clavaminate synthase-like"/>
    <property type="match status" value="1"/>
</dbReference>
<accession>A0A3D8RMQ7</accession>
<gene>
    <name evidence="11" type="ORF">BP6252_06465</name>
</gene>
<dbReference type="GO" id="GO:0005737">
    <property type="term" value="C:cytoplasm"/>
    <property type="evidence" value="ECO:0007669"/>
    <property type="project" value="TreeGrafter"/>
</dbReference>
<organism evidence="11 12">
    <name type="scientific">Coleophoma cylindrospora</name>
    <dbReference type="NCBI Taxonomy" id="1849047"/>
    <lineage>
        <taxon>Eukaryota</taxon>
        <taxon>Fungi</taxon>
        <taxon>Dikarya</taxon>
        <taxon>Ascomycota</taxon>
        <taxon>Pezizomycotina</taxon>
        <taxon>Leotiomycetes</taxon>
        <taxon>Helotiales</taxon>
        <taxon>Dermateaceae</taxon>
        <taxon>Coleophoma</taxon>
    </lineage>
</organism>
<evidence type="ECO:0000256" key="4">
    <source>
        <dbReference type="ARBA" id="ARBA00022964"/>
    </source>
</evidence>
<keyword evidence="12" id="KW-1185">Reference proteome</keyword>
<dbReference type="GO" id="GO:1990931">
    <property type="term" value="F:mRNA N6-methyladenosine dioxygenase activity"/>
    <property type="evidence" value="ECO:0007669"/>
    <property type="project" value="UniProtKB-EC"/>
</dbReference>
<dbReference type="AlphaFoldDB" id="A0A3D8RMQ7"/>
<dbReference type="Gene3D" id="2.60.120.590">
    <property type="entry name" value="Alpha-ketoglutarate-dependent dioxygenase AlkB-like"/>
    <property type="match status" value="1"/>
</dbReference>
<dbReference type="InterPro" id="IPR005123">
    <property type="entry name" value="Oxoglu/Fe-dep_dioxygenase_dom"/>
</dbReference>
<comment type="similarity">
    <text evidence="1">Belongs to the alkB family.</text>
</comment>
<dbReference type="PANTHER" id="PTHR16557">
    <property type="entry name" value="ALKYLATED DNA REPAIR PROTEIN ALKB-RELATED"/>
    <property type="match status" value="1"/>
</dbReference>
<dbReference type="OrthoDB" id="6614653at2759"/>
<dbReference type="PANTHER" id="PTHR16557:SF2">
    <property type="entry name" value="NUCLEIC ACID DIOXYGENASE ALKBH1"/>
    <property type="match status" value="1"/>
</dbReference>
<dbReference type="Proteomes" id="UP000256645">
    <property type="component" value="Unassembled WGS sequence"/>
</dbReference>
<evidence type="ECO:0000256" key="8">
    <source>
        <dbReference type="ARBA" id="ARBA00047565"/>
    </source>
</evidence>
<evidence type="ECO:0000256" key="3">
    <source>
        <dbReference type="ARBA" id="ARBA00022723"/>
    </source>
</evidence>
<evidence type="ECO:0000256" key="2">
    <source>
        <dbReference type="ARBA" id="ARBA00012931"/>
    </source>
</evidence>
<dbReference type="EMBL" id="PDLM01000006">
    <property type="protein sequence ID" value="RDW75323.1"/>
    <property type="molecule type" value="Genomic_DNA"/>
</dbReference>
<name>A0A3D8RMQ7_9HELO</name>
<keyword evidence="3 9" id="KW-0479">Metal-binding</keyword>
<evidence type="ECO:0000259" key="10">
    <source>
        <dbReference type="PROSITE" id="PS51471"/>
    </source>
</evidence>
<protein>
    <recommendedName>
        <fullName evidence="2">mRNA N(6)-methyladenine demethylase</fullName>
        <ecNumber evidence="2">1.14.11.53</ecNumber>
    </recommendedName>
</protein>
<dbReference type="InterPro" id="IPR037151">
    <property type="entry name" value="AlkB-like_sf"/>
</dbReference>
<feature type="binding site" evidence="9">
    <location>
        <position position="307"/>
    </location>
    <ligand>
        <name>Fe cation</name>
        <dbReference type="ChEBI" id="CHEBI:24875"/>
        <note>catalytic</note>
    </ligand>
</feature>
<feature type="binding site" evidence="9">
    <location>
        <position position="242"/>
    </location>
    <ligand>
        <name>Fe cation</name>
        <dbReference type="ChEBI" id="CHEBI:24875"/>
        <note>catalytic</note>
    </ligand>
</feature>
<dbReference type="InterPro" id="IPR004574">
    <property type="entry name" value="Alkb"/>
</dbReference>
<dbReference type="PROSITE" id="PS51471">
    <property type="entry name" value="FE2OG_OXY"/>
    <property type="match status" value="1"/>
</dbReference>
<keyword evidence="5" id="KW-0560">Oxidoreductase</keyword>
<keyword evidence="6 9" id="KW-0408">Iron</keyword>
<keyword evidence="4" id="KW-0223">Dioxygenase</keyword>
<proteinExistence type="inferred from homology"/>
<comment type="cofactor">
    <cofactor evidence="9">
        <name>Fe(2+)</name>
        <dbReference type="ChEBI" id="CHEBI:29033"/>
    </cofactor>
    <text evidence="9">Binds 1 Fe(2+) ion per subunit.</text>
</comment>
<keyword evidence="7" id="KW-0843">Virulence</keyword>
<dbReference type="Pfam" id="PF13532">
    <property type="entry name" value="2OG-FeII_Oxy_2"/>
    <property type="match status" value="1"/>
</dbReference>
<comment type="catalytic activity">
    <reaction evidence="8">
        <text>an N(6)-methyladenosine in mRNA + 2-oxoglutarate + O2 = an adenosine in mRNA + formaldehyde + succinate + CO2</text>
        <dbReference type="Rhea" id="RHEA:49520"/>
        <dbReference type="Rhea" id="RHEA-COMP:12414"/>
        <dbReference type="Rhea" id="RHEA-COMP:12417"/>
        <dbReference type="ChEBI" id="CHEBI:15379"/>
        <dbReference type="ChEBI" id="CHEBI:16526"/>
        <dbReference type="ChEBI" id="CHEBI:16810"/>
        <dbReference type="ChEBI" id="CHEBI:16842"/>
        <dbReference type="ChEBI" id="CHEBI:30031"/>
        <dbReference type="ChEBI" id="CHEBI:74411"/>
        <dbReference type="ChEBI" id="CHEBI:74449"/>
        <dbReference type="EC" id="1.14.11.53"/>
    </reaction>
    <physiologicalReaction direction="left-to-right" evidence="8">
        <dbReference type="Rhea" id="RHEA:49521"/>
    </physiologicalReaction>
</comment>
<evidence type="ECO:0000256" key="1">
    <source>
        <dbReference type="ARBA" id="ARBA00007879"/>
    </source>
</evidence>
<feature type="binding site" evidence="9">
    <location>
        <position position="244"/>
    </location>
    <ligand>
        <name>Fe cation</name>
        <dbReference type="ChEBI" id="CHEBI:24875"/>
        <note>catalytic</note>
    </ligand>
</feature>
<sequence>MAPLNPHEAPPQDLKDLFKKYQKLKPDQYVQDEDLIRFGPQENFDSEAYDVSSPISTSQLQEAFGDFLHGEIGDIAFSECPIYSSRALPGLVILPSLLPPPVQKELLSRLMHRDMSDPKHKTNLDFHHVIVRPQKDASIKSAGSTREEHASFFSLPPFATESFLPKDPDVHKPYTTKQVLEKKMRWITLGGQYDWTRKEYPEEEPPDFPHDIARLVETLFPEMKAQAAIVNLYSPGDTLSLHRDVSEEVDRGLVSISLGCDCIFMVGLGTSALAGEQHPSTNSRYLILRLRSGDAVYMSKDARYAWHGVPKIIAGTCPAYLANWPADVESEYESWRGWMSSKRINLNIRQMRE</sequence>
<dbReference type="FunFam" id="2.60.120.590:FF:000014">
    <property type="entry name" value="Oxidoreductase, 2OG-Fe(II) oxygenase family family"/>
    <property type="match status" value="1"/>
</dbReference>
<feature type="domain" description="Fe2OG dioxygenase" evidence="10">
    <location>
        <begin position="224"/>
        <end position="352"/>
    </location>
</feature>
<dbReference type="EC" id="1.14.11.53" evidence="2"/>
<dbReference type="GO" id="GO:0046872">
    <property type="term" value="F:metal ion binding"/>
    <property type="evidence" value="ECO:0007669"/>
    <property type="project" value="UniProtKB-KW"/>
</dbReference>